<feature type="compositionally biased region" description="Polar residues" evidence="1">
    <location>
        <begin position="1281"/>
        <end position="1291"/>
    </location>
</feature>
<feature type="domain" description="GEVED" evidence="3">
    <location>
        <begin position="1721"/>
        <end position="1818"/>
    </location>
</feature>
<feature type="compositionally biased region" description="Acidic residues" evidence="1">
    <location>
        <begin position="2523"/>
        <end position="2535"/>
    </location>
</feature>
<feature type="compositionally biased region" description="Polar residues" evidence="1">
    <location>
        <begin position="2513"/>
        <end position="2522"/>
    </location>
</feature>
<organism evidence="4 5">
    <name type="scientific">Dyadobacter soli</name>
    <dbReference type="NCBI Taxonomy" id="659014"/>
    <lineage>
        <taxon>Bacteria</taxon>
        <taxon>Pseudomonadati</taxon>
        <taxon>Bacteroidota</taxon>
        <taxon>Cytophagia</taxon>
        <taxon>Cytophagales</taxon>
        <taxon>Spirosomataceae</taxon>
        <taxon>Dyadobacter</taxon>
    </lineage>
</organism>
<dbReference type="Pfam" id="PF20009">
    <property type="entry name" value="GEVED"/>
    <property type="match status" value="11"/>
</dbReference>
<feature type="region of interest" description="Disordered" evidence="1">
    <location>
        <begin position="2374"/>
        <end position="2397"/>
    </location>
</feature>
<feature type="region of interest" description="Disordered" evidence="1">
    <location>
        <begin position="704"/>
        <end position="725"/>
    </location>
</feature>
<feature type="domain" description="GEVED" evidence="3">
    <location>
        <begin position="1522"/>
        <end position="1626"/>
    </location>
</feature>
<dbReference type="OrthoDB" id="9805017at2"/>
<evidence type="ECO:0000259" key="2">
    <source>
        <dbReference type="Pfam" id="PF18962"/>
    </source>
</evidence>
<feature type="compositionally biased region" description="Polar residues" evidence="1">
    <location>
        <begin position="2991"/>
        <end position="3004"/>
    </location>
</feature>
<sequence>MENLLLPKPSFGRFARWLLFMLFAAVAVQAQPLLNESFNHTGGTLLSAANWAVRASGTPAISVTAGNLAVASTIGNDFGNKASLASSGQDVYRNFTAANATTYNSMVVNVSAAQATGDYFYILGNSTSPLVYGARVYIRSNGAGFSFGISRGAATAPVYETTVRNFNTNYFIVLKYEVVTGTTNDLAKLFVSSAALASEPATASIEYGASTGEDITASVPLSSVNLYQGTAANAPSLQIDGINVGTTWASVSSAQYDYGDAPTVYDQSKDGIYMPGVHIPLAGFRLGVLAPSASLAPQSVSAGADNNTPNGDGAEEDGLAVPIESVKQGLAYSITVPVTSPSTATKYLYAWIDFNNNGKFELGELTTATLNFTATGATTRTLTWTAAQTGAIPAGTEKLYMRLRLSGQVLYDFTTAASGGATLDERSIGNGAMSAAVVNDAGTTPTGEIEDYQVTVARLYDFGDLPVSFERDKDNNLVPAQHGQLAGLSIGSIVDTEAAPYSVGAGENNNESGDNDFDQADEDGITEFPSVSRNVIYSIDVPVNSPPSSGTKYLYGWLDLNGDGRFQSGEFVSTSTATAGATTLTLNWSASLTNSIAAGTKSIYLRLRLSNTALNDYTTATSGALGALIDERSIGNGATSATNATLLTTVALGEVEDYLLRLDDYDFGDAPAAYENGVPARQIALPTRHIGAIVQYESAANSVASGTDNNGANGDGDEEDGLSGSSPVITKGAPFSFSVPVTVTVASNVIAWIDFNNDGKFQLDEAAYNAATGATIGYQSQAIGTSTKTFWFRGTQTNRIPAGTSNVYVRIRLTQTAGADDAGTTAIDERSIGDGASNGSYGTPSVGEVEDYRFAVITDLDYGDAPLEYERNQADASRPARNHPTDDLFIGQAFVLESGPASVTLGAGNNAPNGDGDEEDGISNNQLFVRLGGAGNTNVYSVEVNNTTGAAATLHGWIDFNNNGRFELAEYASIGVSTGTTGPVSLPFTATQATNIPASATKLYMRLRLAQANVEAALGDAANATLDERSIADGLATGEYTSVAAGEVEDYQLTIIKDYGDVPVSYENSNPAFQSNSVASELHLGAAVDYEMASQAITAPNDNNGTNGDGADEDAVAQQQTITVGAPFTLTVPVTSTSAGTKSIYAWIDFNGDGIFNGNEVATPITLSAVAGVTNVTLTWTSIQTNSISPTVVSNGKTYVRIRLSASALTNTNSGTLTSIDTRSFGPGNFSGEVEDYQFLVSNLSDYGDAPISFEANATNAQLPARQAASNTLRLGLTVDNESSAASVSSPNDNNEANGDGADEDGITNLAPIYSGVAYRTQVSVLNNTGSSRTLHGWIDFNGDGRFGPTEYASVAIPASLNQQTTTLSWPATAISAAKVYMRLRITEGTVTDGAGALVDERSIGDGASTGLYTTLLPGEIEDYQLTVIAEYDYGDAAAATYDNSRSNVFSPARQAVSQGLFLGELYPDAEPSKQSTVSTASGDNLLGKNDEDGATPGPVTDGGGYTLNVRYTNNSGAARTLYGWVDFNNNERFEAGEMASVSLTDDSNNGIATLTWTPAQSNTIPAGVSLLYMRLRTSEATLTDFTTGVPGGLVDERALADGHNSGEYQATPVIANGEIEDYTITVTTDLDYGDVPASYEQPGGSTRPARQISSSALQIGGLADVEPTAQSVASGADNNGTNGDGADEDGIVPGANPVTVGTAFTLSVRVTNTSGTARTLYGWLDMNGNGVFDDGEVAGTTPSVANGTNNGLVNLVWTAASTLNIQSDKVYLRLRLADLALTNNTATTYDERAFADGLTTGDYAAAAARGEIEDYQLAVIPVFDYGDAPVSFEQNSVPASVPARHKTLATMYLGSTSGLETSPANVAAGNDNNNANGDGADEDGITSIPTLYPGGSYNVPVSLFKSISGTGTIHGWLDLNGDGRFSVNEYTSATVSAATGAQSTSLLWPAAIYTGSGSHTYLRLRFTTGALSDNAATTLVDERSIGDGLSSGIYGTAPVNGEVEDYQITVDNTGTPSIPVCEGLGSIDPIQAGFHATMVRPASGGYLIFGEIANGNGTTNIVTPVPLLSGSNGFNFSGDLLMATLGSSSAFTYTQYFALTTAGLYAWGARGIVVPTAVTTSTAMQPISLPPGVTPARVRMIDAGTSYMTENFVGDQTNMNGSLVLLTTNGEVWVRSSVNAASTTNDFNAVQGDGNLLTNNSSTDWHQVQTAEGVPLTGMIDVRTTGAVAIATNGTAFYTWGRNVYSGDGSATITQHYAIQMATPSGFSGPAKKVDLGYGRNVSASYYILDNTGVVHVLGNNGLGQLGVGSLVEQTTWTKITTKNQEPDEAGNQADASSPIGVVTGISANNHDSSWGHLILITQDKRAYHAGSNAGGSTGGGMSGTVSPTSWSTPTAMTTASGAQMLPGKIVYGEAGGHIGVLAKEGSDRYGYVGHTVSGSDGCNGCTASPAEYNFDKTTSTGPLCGIEAYDYGDLDNRYNAGDKARHQIKYAQVANPLRLGVTAPDSEDEPQVTSAGNENEANGDDVDSKGDDEDAFTAALPAKTAGQPYSVQVPLTNNTGTTANLYGFIDWNADGVFSASETVVVAVAPSSTAQNVTMTWPDPGFEVASCSGDAAFRRSFVRLRLTTSALTDNTGTPVDERSYATATDGEVEDYYLDWQPPAENFDYGNLPTSAAPVIWPQASASLLSLDLSNTTRVWLGNDTSYPDKACVSNIDRNGGLGITASGTPVTGDGTVENPFVIKSSGSPVPLAYSVTVNGNTSTSTPVYWAIWYDANGNGNFTDADDLFNSGVTNHGSPVTVSELFTFNPGGSNAGATNGAIRIVATATNTSFSKGQNGTVAVQNGEVEDYYVVYNAAQTVSGTVFNDNNGQTGGANGTVFNGTATPVFANLYDQAGNFVASAPVNASGVYTFTDVPAGTGYQVQISASADTTGSTIPTGATLPGAFENVSSNGETGNHTDGLITFDVADANVTGLDFGINEAPTAVASDPATQANPGGTTSVDVTDGFSGTDPNSGTIVSMTITEFPTGATSISVDSTTYYPTAGDIPGGCANCAVFPPAGVTVTTSATGVPTQTIGVDPAASGVTSVHIPFTVTDNAGLVSTPTTLNVPFAEALTISGTIFNDASGIAGTPANTVDGTPIESASNQPLHANLFTATGVFVATVPVDASGNYSFVVTAGTDYLVTVSSTPADSSSTPSTATALPSGWLNTGENVGSGAGSDGTPNGILPVTVGTTSVPNANLGIQQEPTADPKEFTVGNAAFSQTPPAGFPSETGYQTIPASSSSLTGYPTNGSLSGSDPEDCINAGTCNTGTGTTFNIDSVNPNTILYYDFGGATGIVRIDSTSGVVTIPNFDITKLVIYGQNGSGVAGSSFGFTYSITDQAGATSTSVPYSISTSGPLPVTLIAFNASQEEEAVKLKWVTTSEVNSKAFEIQRSTNATHWTVIGSVNSQSQDGSSVNRLDYDFNDVSPNKGVNYYRLKMIDLDGKFGYSQIKSVWIDKSGHLVAYPNPVSNGKLMIDVAGKDSYDAEILNLSGIRVYRQNLGTGRQLNVSNLAAGVYVLRVKSVSGDIQTTTFVID</sequence>
<dbReference type="InterPro" id="IPR013783">
    <property type="entry name" value="Ig-like_fold"/>
</dbReference>
<feature type="region of interest" description="Disordered" evidence="1">
    <location>
        <begin position="1471"/>
        <end position="1505"/>
    </location>
</feature>
<evidence type="ECO:0000313" key="5">
    <source>
        <dbReference type="Proteomes" id="UP000198748"/>
    </source>
</evidence>
<name>A0A1G7D4W7_9BACT</name>
<dbReference type="InterPro" id="IPR026444">
    <property type="entry name" value="Secre_tail"/>
</dbReference>
<dbReference type="InterPro" id="IPR009091">
    <property type="entry name" value="RCC1/BLIP-II"/>
</dbReference>
<dbReference type="Pfam" id="PF18962">
    <property type="entry name" value="Por_Secre_tail"/>
    <property type="match status" value="1"/>
</dbReference>
<evidence type="ECO:0000256" key="1">
    <source>
        <dbReference type="SAM" id="MobiDB-lite"/>
    </source>
</evidence>
<feature type="domain" description="GEVED" evidence="3">
    <location>
        <begin position="2566"/>
        <end position="2658"/>
    </location>
</feature>
<feature type="domain" description="GEVED" evidence="3">
    <location>
        <begin position="1144"/>
        <end position="1239"/>
    </location>
</feature>
<feature type="region of interest" description="Disordered" evidence="1">
    <location>
        <begin position="298"/>
        <end position="317"/>
    </location>
</feature>
<feature type="domain" description="GEVED" evidence="3">
    <location>
        <begin position="1335"/>
        <end position="1427"/>
    </location>
</feature>
<feature type="domain" description="GEVED" evidence="3">
    <location>
        <begin position="553"/>
        <end position="660"/>
    </location>
</feature>
<evidence type="ECO:0000259" key="3">
    <source>
        <dbReference type="Pfam" id="PF20009"/>
    </source>
</evidence>
<feature type="compositionally biased region" description="Polar residues" evidence="1">
    <location>
        <begin position="298"/>
        <end position="310"/>
    </location>
</feature>
<dbReference type="RefSeq" id="WP_090148624.1">
    <property type="nucleotide sequence ID" value="NZ_FNAN01000005.1"/>
</dbReference>
<reference evidence="5" key="1">
    <citation type="submission" date="2016-10" db="EMBL/GenBank/DDBJ databases">
        <authorList>
            <person name="Varghese N."/>
            <person name="Submissions S."/>
        </authorList>
    </citation>
    <scope>NUCLEOTIDE SEQUENCE [LARGE SCALE GENOMIC DNA]</scope>
    <source>
        <strain evidence="5">DSM 25329</strain>
    </source>
</reference>
<dbReference type="Gene3D" id="2.60.40.10">
    <property type="entry name" value="Immunoglobulins"/>
    <property type="match status" value="1"/>
</dbReference>
<dbReference type="EMBL" id="FNAN01000005">
    <property type="protein sequence ID" value="SDE46642.1"/>
    <property type="molecule type" value="Genomic_DNA"/>
</dbReference>
<protein>
    <submittedName>
        <fullName evidence="4">Por secretion system C-terminal sorting domain-containing protein</fullName>
    </submittedName>
</protein>
<evidence type="ECO:0000313" key="4">
    <source>
        <dbReference type="EMBL" id="SDE46642.1"/>
    </source>
</evidence>
<feature type="domain" description="GEVED" evidence="3">
    <location>
        <begin position="954"/>
        <end position="1054"/>
    </location>
</feature>
<feature type="region of interest" description="Disordered" evidence="1">
    <location>
        <begin position="3189"/>
        <end position="3208"/>
    </location>
</feature>
<feature type="region of interest" description="Disordered" evidence="1">
    <location>
        <begin position="1281"/>
        <end position="1306"/>
    </location>
</feature>
<gene>
    <name evidence="4" type="ORF">SAMN04487996_105127</name>
</gene>
<feature type="domain" description="Secretion system C-terminal sorting" evidence="2">
    <location>
        <begin position="3508"/>
        <end position="3577"/>
    </location>
</feature>
<feature type="domain" description="GEVED" evidence="3">
    <location>
        <begin position="1914"/>
        <end position="2010"/>
    </location>
</feature>
<dbReference type="STRING" id="659014.SAMN04487996_105127"/>
<accession>A0A1G7D4W7</accession>
<feature type="region of interest" description="Disordered" evidence="1">
    <location>
        <begin position="2987"/>
        <end position="3014"/>
    </location>
</feature>
<feature type="domain" description="GEVED" evidence="3">
    <location>
        <begin position="749"/>
        <end position="854"/>
    </location>
</feature>
<proteinExistence type="predicted"/>
<dbReference type="SUPFAM" id="SSF50985">
    <property type="entry name" value="RCC1/BLIP-II"/>
    <property type="match status" value="1"/>
</dbReference>
<feature type="domain" description="GEVED" evidence="3">
    <location>
        <begin position="2769"/>
        <end position="2853"/>
    </location>
</feature>
<keyword evidence="5" id="KW-1185">Reference proteome</keyword>
<dbReference type="InterPro" id="IPR045474">
    <property type="entry name" value="GEVED"/>
</dbReference>
<feature type="compositionally biased region" description="Low complexity" evidence="1">
    <location>
        <begin position="3189"/>
        <end position="3206"/>
    </location>
</feature>
<feature type="region of interest" description="Disordered" evidence="1">
    <location>
        <begin position="2503"/>
        <end position="2535"/>
    </location>
</feature>
<feature type="domain" description="GEVED" evidence="3">
    <location>
        <begin position="347"/>
        <end position="455"/>
    </location>
</feature>
<dbReference type="Proteomes" id="UP000198748">
    <property type="component" value="Unassembled WGS sequence"/>
</dbReference>
<feature type="compositionally biased region" description="Gly residues" evidence="1">
    <location>
        <begin position="2374"/>
        <end position="2384"/>
    </location>
</feature>
<feature type="compositionally biased region" description="Polar residues" evidence="1">
    <location>
        <begin position="1473"/>
        <end position="1483"/>
    </location>
</feature>
<dbReference type="NCBIfam" id="TIGR04183">
    <property type="entry name" value="Por_Secre_tail"/>
    <property type="match status" value="1"/>
</dbReference>